<dbReference type="GO" id="GO:0004222">
    <property type="term" value="F:metalloendopeptidase activity"/>
    <property type="evidence" value="ECO:0007669"/>
    <property type="project" value="InterPro"/>
</dbReference>
<keyword evidence="6" id="KW-0479">Metal-binding</keyword>
<organism evidence="13">
    <name type="scientific">marine sediment metagenome</name>
    <dbReference type="NCBI Taxonomy" id="412755"/>
    <lineage>
        <taxon>unclassified sequences</taxon>
        <taxon>metagenomes</taxon>
        <taxon>ecological metagenomes</taxon>
    </lineage>
</organism>
<evidence type="ECO:0000256" key="3">
    <source>
        <dbReference type="ARBA" id="ARBA00022475"/>
    </source>
</evidence>
<evidence type="ECO:0000256" key="7">
    <source>
        <dbReference type="ARBA" id="ARBA00022801"/>
    </source>
</evidence>
<evidence type="ECO:0000256" key="9">
    <source>
        <dbReference type="ARBA" id="ARBA00022989"/>
    </source>
</evidence>
<dbReference type="GO" id="GO:0005886">
    <property type="term" value="C:plasma membrane"/>
    <property type="evidence" value="ECO:0007669"/>
    <property type="project" value="UniProtKB-SubCell"/>
</dbReference>
<keyword evidence="5" id="KW-0812">Transmembrane</keyword>
<comment type="cofactor">
    <cofactor evidence="1">
        <name>Zn(2+)</name>
        <dbReference type="ChEBI" id="CHEBI:29105"/>
    </cofactor>
</comment>
<dbReference type="Gene3D" id="3.30.2010.10">
    <property type="entry name" value="Metalloproteases ('zincins'), catalytic domain"/>
    <property type="match status" value="1"/>
</dbReference>
<keyword evidence="10" id="KW-0482">Metalloprotease</keyword>
<keyword evidence="4" id="KW-0645">Protease</keyword>
<feature type="non-terminal residue" evidence="13">
    <location>
        <position position="58"/>
    </location>
</feature>
<name>X1GSY2_9ZZZZ</name>
<dbReference type="EMBL" id="BARU01005420">
    <property type="protein sequence ID" value="GAH36118.1"/>
    <property type="molecule type" value="Genomic_DNA"/>
</dbReference>
<evidence type="ECO:0000256" key="6">
    <source>
        <dbReference type="ARBA" id="ARBA00022723"/>
    </source>
</evidence>
<protein>
    <recommendedName>
        <fullName evidence="12">Peptidase M48 domain-containing protein</fullName>
    </recommendedName>
</protein>
<dbReference type="InterPro" id="IPR001915">
    <property type="entry name" value="Peptidase_M48"/>
</dbReference>
<comment type="subcellular location">
    <subcellularLocation>
        <location evidence="2">Cell membrane</location>
        <topology evidence="2">Multi-pass membrane protein</topology>
    </subcellularLocation>
</comment>
<feature type="domain" description="Peptidase M48" evidence="12">
    <location>
        <begin position="5"/>
        <end position="57"/>
    </location>
</feature>
<evidence type="ECO:0000256" key="11">
    <source>
        <dbReference type="ARBA" id="ARBA00023136"/>
    </source>
</evidence>
<keyword evidence="3" id="KW-1003">Cell membrane</keyword>
<evidence type="ECO:0000256" key="4">
    <source>
        <dbReference type="ARBA" id="ARBA00022670"/>
    </source>
</evidence>
<dbReference type="GO" id="GO:0006508">
    <property type="term" value="P:proteolysis"/>
    <property type="evidence" value="ECO:0007669"/>
    <property type="project" value="UniProtKB-KW"/>
</dbReference>
<sequence length="58" mass="6378">MGLIDDGNPNAFTFGHHKNNARVVITSGILQHLNKKEQASVVAHEMGHVVHSDFIIMT</sequence>
<reference evidence="13" key="1">
    <citation type="journal article" date="2014" name="Front. Microbiol.">
        <title>High frequency of phylogenetically diverse reductive dehalogenase-homologous genes in deep subseafloor sedimentary metagenomes.</title>
        <authorList>
            <person name="Kawai M."/>
            <person name="Futagami T."/>
            <person name="Toyoda A."/>
            <person name="Takaki Y."/>
            <person name="Nishi S."/>
            <person name="Hori S."/>
            <person name="Arai W."/>
            <person name="Tsubouchi T."/>
            <person name="Morono Y."/>
            <person name="Uchiyama I."/>
            <person name="Ito T."/>
            <person name="Fujiyama A."/>
            <person name="Inagaki F."/>
            <person name="Takami H."/>
        </authorList>
    </citation>
    <scope>NUCLEOTIDE SEQUENCE</scope>
    <source>
        <strain evidence="13">Expedition CK06-06</strain>
    </source>
</reference>
<gene>
    <name evidence="13" type="ORF">S03H2_10552</name>
</gene>
<dbReference type="Pfam" id="PF01435">
    <property type="entry name" value="Peptidase_M48"/>
    <property type="match status" value="1"/>
</dbReference>
<dbReference type="InterPro" id="IPR050083">
    <property type="entry name" value="HtpX_protease"/>
</dbReference>
<dbReference type="AlphaFoldDB" id="X1GSY2"/>
<evidence type="ECO:0000256" key="10">
    <source>
        <dbReference type="ARBA" id="ARBA00023049"/>
    </source>
</evidence>
<evidence type="ECO:0000256" key="1">
    <source>
        <dbReference type="ARBA" id="ARBA00001947"/>
    </source>
</evidence>
<evidence type="ECO:0000256" key="5">
    <source>
        <dbReference type="ARBA" id="ARBA00022692"/>
    </source>
</evidence>
<evidence type="ECO:0000313" key="13">
    <source>
        <dbReference type="EMBL" id="GAH36118.1"/>
    </source>
</evidence>
<dbReference type="PANTHER" id="PTHR43221:SF1">
    <property type="entry name" value="PROTEASE HTPX"/>
    <property type="match status" value="1"/>
</dbReference>
<evidence type="ECO:0000259" key="12">
    <source>
        <dbReference type="Pfam" id="PF01435"/>
    </source>
</evidence>
<accession>X1GSY2</accession>
<keyword evidence="11" id="KW-0472">Membrane</keyword>
<dbReference type="GO" id="GO:0046872">
    <property type="term" value="F:metal ion binding"/>
    <property type="evidence" value="ECO:0007669"/>
    <property type="project" value="UniProtKB-KW"/>
</dbReference>
<comment type="caution">
    <text evidence="13">The sequence shown here is derived from an EMBL/GenBank/DDBJ whole genome shotgun (WGS) entry which is preliminary data.</text>
</comment>
<keyword evidence="8" id="KW-0862">Zinc</keyword>
<proteinExistence type="predicted"/>
<evidence type="ECO:0000256" key="2">
    <source>
        <dbReference type="ARBA" id="ARBA00004651"/>
    </source>
</evidence>
<keyword evidence="9" id="KW-1133">Transmembrane helix</keyword>
<evidence type="ECO:0000256" key="8">
    <source>
        <dbReference type="ARBA" id="ARBA00022833"/>
    </source>
</evidence>
<dbReference type="PANTHER" id="PTHR43221">
    <property type="entry name" value="PROTEASE HTPX"/>
    <property type="match status" value="1"/>
</dbReference>
<keyword evidence="7" id="KW-0378">Hydrolase</keyword>